<proteinExistence type="predicted"/>
<dbReference type="EMBL" id="MU006608">
    <property type="protein sequence ID" value="KAF2742444.1"/>
    <property type="molecule type" value="Genomic_DNA"/>
</dbReference>
<accession>A0A6A6UY97</accession>
<feature type="compositionally biased region" description="Basic residues" evidence="1">
    <location>
        <begin position="41"/>
        <end position="54"/>
    </location>
</feature>
<protein>
    <submittedName>
        <fullName evidence="2">Uncharacterized protein</fullName>
    </submittedName>
</protein>
<keyword evidence="3" id="KW-1185">Reference proteome</keyword>
<evidence type="ECO:0000256" key="1">
    <source>
        <dbReference type="SAM" id="MobiDB-lite"/>
    </source>
</evidence>
<organism evidence="2 3">
    <name type="scientific">Sporormia fimetaria CBS 119925</name>
    <dbReference type="NCBI Taxonomy" id="1340428"/>
    <lineage>
        <taxon>Eukaryota</taxon>
        <taxon>Fungi</taxon>
        <taxon>Dikarya</taxon>
        <taxon>Ascomycota</taxon>
        <taxon>Pezizomycotina</taxon>
        <taxon>Dothideomycetes</taxon>
        <taxon>Pleosporomycetidae</taxon>
        <taxon>Pleosporales</taxon>
        <taxon>Sporormiaceae</taxon>
        <taxon>Sporormia</taxon>
    </lineage>
</organism>
<feature type="region of interest" description="Disordered" evidence="1">
    <location>
        <begin position="18"/>
        <end position="57"/>
    </location>
</feature>
<name>A0A6A6UY97_9PLEO</name>
<feature type="compositionally biased region" description="Low complexity" evidence="1">
    <location>
        <begin position="30"/>
        <end position="40"/>
    </location>
</feature>
<sequence>MPTAVSDVSQPLVIATASRAAPRRLLHPHSPSNRTPSSFRPPRRSRPRRSRLLRPARPLKYSLRPHLSRQLVLLLMSAMPMKGR</sequence>
<evidence type="ECO:0000313" key="3">
    <source>
        <dbReference type="Proteomes" id="UP000799440"/>
    </source>
</evidence>
<gene>
    <name evidence="2" type="ORF">M011DRAFT_266530</name>
</gene>
<dbReference type="Proteomes" id="UP000799440">
    <property type="component" value="Unassembled WGS sequence"/>
</dbReference>
<dbReference type="AlphaFoldDB" id="A0A6A6UY97"/>
<evidence type="ECO:0000313" key="2">
    <source>
        <dbReference type="EMBL" id="KAF2742444.1"/>
    </source>
</evidence>
<reference evidence="2" key="1">
    <citation type="journal article" date="2020" name="Stud. Mycol.">
        <title>101 Dothideomycetes genomes: a test case for predicting lifestyles and emergence of pathogens.</title>
        <authorList>
            <person name="Haridas S."/>
            <person name="Albert R."/>
            <person name="Binder M."/>
            <person name="Bloem J."/>
            <person name="Labutti K."/>
            <person name="Salamov A."/>
            <person name="Andreopoulos B."/>
            <person name="Baker S."/>
            <person name="Barry K."/>
            <person name="Bills G."/>
            <person name="Bluhm B."/>
            <person name="Cannon C."/>
            <person name="Castanera R."/>
            <person name="Culley D."/>
            <person name="Daum C."/>
            <person name="Ezra D."/>
            <person name="Gonzalez J."/>
            <person name="Henrissat B."/>
            <person name="Kuo A."/>
            <person name="Liang C."/>
            <person name="Lipzen A."/>
            <person name="Lutzoni F."/>
            <person name="Magnuson J."/>
            <person name="Mondo S."/>
            <person name="Nolan M."/>
            <person name="Ohm R."/>
            <person name="Pangilinan J."/>
            <person name="Park H.-J."/>
            <person name="Ramirez L."/>
            <person name="Alfaro M."/>
            <person name="Sun H."/>
            <person name="Tritt A."/>
            <person name="Yoshinaga Y."/>
            <person name="Zwiers L.-H."/>
            <person name="Turgeon B."/>
            <person name="Goodwin S."/>
            <person name="Spatafora J."/>
            <person name="Crous P."/>
            <person name="Grigoriev I."/>
        </authorList>
    </citation>
    <scope>NUCLEOTIDE SEQUENCE</scope>
    <source>
        <strain evidence="2">CBS 119925</strain>
    </source>
</reference>